<reference evidence="2 3" key="1">
    <citation type="submission" date="2016-03" db="EMBL/GenBank/DDBJ databases">
        <title>Complete genome sequence of Thermococcus profundus strain DT5432.</title>
        <authorList>
            <person name="Oger P.M."/>
        </authorList>
    </citation>
    <scope>NUCLEOTIDE SEQUENCE [LARGE SCALE GENOMIC DNA]</scope>
    <source>
        <strain evidence="2 3">DT 5432</strain>
    </source>
</reference>
<evidence type="ECO:0008006" key="4">
    <source>
        <dbReference type="Google" id="ProtNLM"/>
    </source>
</evidence>
<evidence type="ECO:0000313" key="2">
    <source>
        <dbReference type="EMBL" id="ASJ03220.1"/>
    </source>
</evidence>
<feature type="transmembrane region" description="Helical" evidence="1">
    <location>
        <begin position="66"/>
        <end position="91"/>
    </location>
</feature>
<feature type="transmembrane region" description="Helical" evidence="1">
    <location>
        <begin position="173"/>
        <end position="196"/>
    </location>
</feature>
<dbReference type="InterPro" id="IPR005642">
    <property type="entry name" value="LysO"/>
</dbReference>
<feature type="transmembrane region" description="Helical" evidence="1">
    <location>
        <begin position="111"/>
        <end position="137"/>
    </location>
</feature>
<organism evidence="2 3">
    <name type="scientific">Thermococcus profundus</name>
    <dbReference type="NCBI Taxonomy" id="49899"/>
    <lineage>
        <taxon>Archaea</taxon>
        <taxon>Methanobacteriati</taxon>
        <taxon>Methanobacteriota</taxon>
        <taxon>Thermococci</taxon>
        <taxon>Thermococcales</taxon>
        <taxon>Thermococcaceae</taxon>
        <taxon>Thermococcus</taxon>
    </lineage>
</organism>
<sequence>MGVGEVSKFSILVFSALLLGIAVGFLFHPNIGRGYEIALYLLIFLIGVDIGGSVSEGTGRIPKKALMLPFSTLIGSIAGAALGAVVMGLSLKYSIAVGAGCGWYSLTGPVIARYSAFYGALGFLANILRELLTVVLYPLLIRHIPKEAAVSIGGATTMDTTLGLITKAGGRDVALTAFIHGFILTVLVPFILPIILGL</sequence>
<dbReference type="GO" id="GO:0015661">
    <property type="term" value="F:L-lysine efflux transmembrane transporter activity"/>
    <property type="evidence" value="ECO:0007669"/>
    <property type="project" value="InterPro"/>
</dbReference>
<dbReference type="OrthoDB" id="21422at2157"/>
<feature type="transmembrane region" description="Helical" evidence="1">
    <location>
        <begin position="37"/>
        <end position="54"/>
    </location>
</feature>
<dbReference type="KEGG" id="tprf:A3L09_08115"/>
<keyword evidence="1" id="KW-0472">Membrane</keyword>
<proteinExistence type="predicted"/>
<dbReference type="PANTHER" id="PTHR35804">
    <property type="entry name" value="LYSINE EXPORTER LYSO"/>
    <property type="match status" value="1"/>
</dbReference>
<name>A0A2Z2M9J6_THEPR</name>
<dbReference type="Proteomes" id="UP000250179">
    <property type="component" value="Chromosome"/>
</dbReference>
<protein>
    <recommendedName>
        <fullName evidence="4">Lysine exporter LysO family protein</fullName>
    </recommendedName>
</protein>
<accession>A0A2Z2M9J6</accession>
<dbReference type="PANTHER" id="PTHR35804:SF1">
    <property type="entry name" value="LYSINE EXPORTER LYSO"/>
    <property type="match status" value="1"/>
</dbReference>
<keyword evidence="3" id="KW-1185">Reference proteome</keyword>
<feature type="transmembrane region" description="Helical" evidence="1">
    <location>
        <begin position="12"/>
        <end position="31"/>
    </location>
</feature>
<dbReference type="EMBL" id="CP014862">
    <property type="protein sequence ID" value="ASJ03220.1"/>
    <property type="molecule type" value="Genomic_DNA"/>
</dbReference>
<evidence type="ECO:0000256" key="1">
    <source>
        <dbReference type="SAM" id="Phobius"/>
    </source>
</evidence>
<gene>
    <name evidence="2" type="ORF">A3L09_08115</name>
</gene>
<keyword evidence="1" id="KW-0812">Transmembrane</keyword>
<keyword evidence="1" id="KW-1133">Transmembrane helix</keyword>
<evidence type="ECO:0000313" key="3">
    <source>
        <dbReference type="Proteomes" id="UP000250179"/>
    </source>
</evidence>
<dbReference type="Pfam" id="PF03956">
    <property type="entry name" value="Lys_export"/>
    <property type="match status" value="1"/>
</dbReference>
<dbReference type="GO" id="GO:0005886">
    <property type="term" value="C:plasma membrane"/>
    <property type="evidence" value="ECO:0007669"/>
    <property type="project" value="TreeGrafter"/>
</dbReference>
<dbReference type="AlphaFoldDB" id="A0A2Z2M9J6"/>